<dbReference type="STRING" id="429728.SAMN05216456_1950"/>
<reference evidence="3 4" key="1">
    <citation type="submission" date="2016-10" db="EMBL/GenBank/DDBJ databases">
        <authorList>
            <person name="de Groot N.N."/>
        </authorList>
    </citation>
    <scope>NUCLEOTIDE SEQUENCE [LARGE SCALE GENOMIC DNA]</scope>
    <source>
        <strain evidence="3 4">IPL20</strain>
    </source>
</reference>
<keyword evidence="1" id="KW-0732">Signal</keyword>
<dbReference type="InterPro" id="IPR003646">
    <property type="entry name" value="SH3-like_bac-type"/>
</dbReference>
<evidence type="ECO:0000313" key="4">
    <source>
        <dbReference type="Proteomes" id="UP000199074"/>
    </source>
</evidence>
<evidence type="ECO:0000313" key="3">
    <source>
        <dbReference type="EMBL" id="SFV34621.1"/>
    </source>
</evidence>
<dbReference type="AlphaFoldDB" id="A0A1I7NIY8"/>
<sequence length="219" mass="22893">MARAREAGACMVSHYTTRPVLIASLLASLSGVSFAQDDAASGPDFWAVTGLKPGSSLNVRVSPSSSTDIALQISEGTILRNLGCEGKGDARWCRVEFPDGLAIAGWVSGAYLRESGAPPDADALVAGTRYNATGTLPCILIDYPGTTECPFGVIRAPTGLASVFITLPDGSERLIEFREKAPLTPTGTTMTSSRNDDLTTVVLDGGKETYTIADVVFGD</sequence>
<dbReference type="Proteomes" id="UP000199074">
    <property type="component" value="Unassembled WGS sequence"/>
</dbReference>
<evidence type="ECO:0000256" key="1">
    <source>
        <dbReference type="SAM" id="SignalP"/>
    </source>
</evidence>
<proteinExistence type="predicted"/>
<accession>A0A1I7NIY8</accession>
<feature type="chain" id="PRO_5011654013" evidence="1">
    <location>
        <begin position="36"/>
        <end position="219"/>
    </location>
</feature>
<evidence type="ECO:0000259" key="2">
    <source>
        <dbReference type="Pfam" id="PF08239"/>
    </source>
</evidence>
<feature type="signal peptide" evidence="1">
    <location>
        <begin position="1"/>
        <end position="35"/>
    </location>
</feature>
<dbReference type="Pfam" id="PF08239">
    <property type="entry name" value="SH3_3"/>
    <property type="match status" value="1"/>
</dbReference>
<organism evidence="3 4">
    <name type="scientific">Devosia crocina</name>
    <dbReference type="NCBI Taxonomy" id="429728"/>
    <lineage>
        <taxon>Bacteria</taxon>
        <taxon>Pseudomonadati</taxon>
        <taxon>Pseudomonadota</taxon>
        <taxon>Alphaproteobacteria</taxon>
        <taxon>Hyphomicrobiales</taxon>
        <taxon>Devosiaceae</taxon>
        <taxon>Devosia</taxon>
    </lineage>
</organism>
<dbReference type="Gene3D" id="2.30.30.40">
    <property type="entry name" value="SH3 Domains"/>
    <property type="match status" value="1"/>
</dbReference>
<protein>
    <submittedName>
        <fullName evidence="3">SH3 domain-containing protein</fullName>
    </submittedName>
</protein>
<name>A0A1I7NIY8_9HYPH</name>
<keyword evidence="4" id="KW-1185">Reference proteome</keyword>
<feature type="domain" description="SH3b" evidence="2">
    <location>
        <begin position="55"/>
        <end position="112"/>
    </location>
</feature>
<dbReference type="EMBL" id="FPCK01000002">
    <property type="protein sequence ID" value="SFV34621.1"/>
    <property type="molecule type" value="Genomic_DNA"/>
</dbReference>
<gene>
    <name evidence="3" type="ORF">SAMN05216456_1950</name>
</gene>